<evidence type="ECO:0000259" key="2">
    <source>
        <dbReference type="Pfam" id="PF02518"/>
    </source>
</evidence>
<dbReference type="PANTHER" id="PTHR34220:SF7">
    <property type="entry name" value="SENSOR HISTIDINE KINASE YPDA"/>
    <property type="match status" value="1"/>
</dbReference>
<dbReference type="GO" id="GO:0000155">
    <property type="term" value="F:phosphorelay sensor kinase activity"/>
    <property type="evidence" value="ECO:0007669"/>
    <property type="project" value="InterPro"/>
</dbReference>
<evidence type="ECO:0000259" key="3">
    <source>
        <dbReference type="Pfam" id="PF06580"/>
    </source>
</evidence>
<dbReference type="AlphaFoldDB" id="A0A942STQ4"/>
<dbReference type="GO" id="GO:0016020">
    <property type="term" value="C:membrane"/>
    <property type="evidence" value="ECO:0007669"/>
    <property type="project" value="InterPro"/>
</dbReference>
<sequence>MDSLKRSFFIKNLSKLLIPMLIPVLILGTLAITLIHLYLKEKINQENLNLLNQIQMNVEMIFDELNSINLTIAASAKEFLDLQNMLEKKWLDPEDFVKLASLKNTIDSPAIAHPYIDSIYIYIENDKQRFLTSTTGGVVDLRHFDDVSWYKGIDKFKSADTVWTQKRTVIRKLVDFPDQKIDVISLYRSFTLANGNMGYIILNVNTDYVKDNLNSLYKMSGQNILVMDKSNQVLFVNHPVHLTSFEKKEMISSSNEINTLKIGNDPSAVFKLDSKKYGWVFFSTIPRSSLYKLPYQLSMVTLILLLSSVIVGGIIAYFLTKRNFAEIDSIFNILNNAEKGEPLPHLPSVVTDVHSLIIHKILTNFMEQSYMKVLLSERKYKMQALELSVHQSQLNPHFLYNTLETINWKVISLTKRPNEINQMIDHLGNILRYSLTAKDSLVVLKDEIKHTKSYVEIQKIRHKDQFAFYWECDEGVENYYVVKLFLQPLIENSLQHGLPGLGRTLSIKAKIRVFPSHLYVAVIDNGKGIGKARLEEIRSKLKSNYTANDHIGLYNTHKRLQLTYGDNYGLAIRSKLDWGTSISIHIPIK</sequence>
<accession>A0A942STQ4</accession>
<protein>
    <submittedName>
        <fullName evidence="4">Histidine kinase</fullName>
    </submittedName>
</protein>
<feature type="domain" description="Signal transduction histidine kinase internal region" evidence="3">
    <location>
        <begin position="386"/>
        <end position="466"/>
    </location>
</feature>
<keyword evidence="1" id="KW-0472">Membrane</keyword>
<dbReference type="EMBL" id="JAGYPE010000001">
    <property type="protein sequence ID" value="MBS4179864.1"/>
    <property type="molecule type" value="Genomic_DNA"/>
</dbReference>
<feature type="domain" description="Histidine kinase/HSP90-like ATPase" evidence="2">
    <location>
        <begin position="486"/>
        <end position="588"/>
    </location>
</feature>
<reference evidence="4" key="1">
    <citation type="submission" date="2021-05" db="EMBL/GenBank/DDBJ databases">
        <title>Novel Bacillus species.</title>
        <authorList>
            <person name="Liu G."/>
        </authorList>
    </citation>
    <scope>NUCLEOTIDE SEQUENCE</scope>
    <source>
        <strain evidence="4 6">FJAT-50051</strain>
    </source>
</reference>
<dbReference type="RefSeq" id="WP_213139913.1">
    <property type="nucleotide sequence ID" value="NZ_JAGYPE020000004.1"/>
</dbReference>
<dbReference type="InterPro" id="IPR010559">
    <property type="entry name" value="Sig_transdc_His_kin_internal"/>
</dbReference>
<dbReference type="SUPFAM" id="SSF55874">
    <property type="entry name" value="ATPase domain of HSP90 chaperone/DNA topoisomerase II/histidine kinase"/>
    <property type="match status" value="1"/>
</dbReference>
<evidence type="ECO:0000313" key="6">
    <source>
        <dbReference type="Proteomes" id="UP000677265"/>
    </source>
</evidence>
<keyword evidence="1" id="KW-0812">Transmembrane</keyword>
<dbReference type="Proteomes" id="UP000677265">
    <property type="component" value="Unassembled WGS sequence"/>
</dbReference>
<feature type="transmembrane region" description="Helical" evidence="1">
    <location>
        <begin position="297"/>
        <end position="319"/>
    </location>
</feature>
<evidence type="ECO:0000313" key="5">
    <source>
        <dbReference type="EMBL" id="MCH6264700.1"/>
    </source>
</evidence>
<dbReference type="Pfam" id="PF06580">
    <property type="entry name" value="His_kinase"/>
    <property type="match status" value="1"/>
</dbReference>
<dbReference type="Gene3D" id="3.30.565.10">
    <property type="entry name" value="Histidine kinase-like ATPase, C-terminal domain"/>
    <property type="match status" value="1"/>
</dbReference>
<dbReference type="Pfam" id="PF02518">
    <property type="entry name" value="HATPase_c"/>
    <property type="match status" value="1"/>
</dbReference>
<keyword evidence="4" id="KW-0808">Transferase</keyword>
<dbReference type="InterPro" id="IPR003594">
    <property type="entry name" value="HATPase_dom"/>
</dbReference>
<evidence type="ECO:0000313" key="4">
    <source>
        <dbReference type="EMBL" id="MBS4179864.1"/>
    </source>
</evidence>
<feature type="transmembrane region" description="Helical" evidence="1">
    <location>
        <begin position="20"/>
        <end position="39"/>
    </location>
</feature>
<keyword evidence="1" id="KW-1133">Transmembrane helix</keyword>
<dbReference type="EMBL" id="JAGYPE020000004">
    <property type="protein sequence ID" value="MCH6264700.1"/>
    <property type="molecule type" value="Genomic_DNA"/>
</dbReference>
<proteinExistence type="predicted"/>
<keyword evidence="4" id="KW-0418">Kinase</keyword>
<name>A0A942STQ4_9BACI</name>
<comment type="caution">
    <text evidence="4">The sequence shown here is derived from an EMBL/GenBank/DDBJ whole genome shotgun (WGS) entry which is preliminary data.</text>
</comment>
<dbReference type="InterPro" id="IPR036890">
    <property type="entry name" value="HATPase_C_sf"/>
</dbReference>
<gene>
    <name evidence="5" type="ORF">KHB02_004075</name>
    <name evidence="4" type="ORF">KHB02_00545</name>
</gene>
<organism evidence="4">
    <name type="scientific">Neobacillus citreus</name>
    <dbReference type="NCBI Taxonomy" id="2833578"/>
    <lineage>
        <taxon>Bacteria</taxon>
        <taxon>Bacillati</taxon>
        <taxon>Bacillota</taxon>
        <taxon>Bacilli</taxon>
        <taxon>Bacillales</taxon>
        <taxon>Bacillaceae</taxon>
        <taxon>Neobacillus</taxon>
    </lineage>
</organism>
<keyword evidence="6" id="KW-1185">Reference proteome</keyword>
<evidence type="ECO:0000256" key="1">
    <source>
        <dbReference type="SAM" id="Phobius"/>
    </source>
</evidence>
<dbReference type="PANTHER" id="PTHR34220">
    <property type="entry name" value="SENSOR HISTIDINE KINASE YPDA"/>
    <property type="match status" value="1"/>
</dbReference>
<dbReference type="InterPro" id="IPR050640">
    <property type="entry name" value="Bact_2-comp_sensor_kinase"/>
</dbReference>